<reference evidence="6 7" key="1">
    <citation type="submission" date="2024-05" db="EMBL/GenBank/DDBJ databases">
        <authorList>
            <person name="Haq I."/>
            <person name="Ullah Z."/>
            <person name="Ahmad R."/>
            <person name="Li M."/>
            <person name="Tong Y."/>
        </authorList>
    </citation>
    <scope>NUCLEOTIDE SEQUENCE [LARGE SCALE GENOMIC DNA]</scope>
    <source>
        <strain evidence="6 7">16A2E</strain>
    </source>
</reference>
<dbReference type="InterPro" id="IPR015304">
    <property type="entry name" value="ZinT_dom"/>
</dbReference>
<dbReference type="EMBL" id="JBDIML010000003">
    <property type="protein sequence ID" value="MEN2767964.1"/>
    <property type="molecule type" value="Genomic_DNA"/>
</dbReference>
<accession>A0ABU9XI41</accession>
<dbReference type="PROSITE" id="PS51257">
    <property type="entry name" value="PROKAR_LIPOPROTEIN"/>
    <property type="match status" value="1"/>
</dbReference>
<evidence type="ECO:0000256" key="1">
    <source>
        <dbReference type="ARBA" id="ARBA00022729"/>
    </source>
</evidence>
<organism evidence="6 7">
    <name type="scientific">Ornithinibacillus xuwenensis</name>
    <dbReference type="NCBI Taxonomy" id="3144668"/>
    <lineage>
        <taxon>Bacteria</taxon>
        <taxon>Bacillati</taxon>
        <taxon>Bacillota</taxon>
        <taxon>Bacilli</taxon>
        <taxon>Bacillales</taxon>
        <taxon>Bacillaceae</taxon>
        <taxon>Ornithinibacillus</taxon>
    </lineage>
</organism>
<keyword evidence="7" id="KW-1185">Reference proteome</keyword>
<evidence type="ECO:0000256" key="2">
    <source>
        <dbReference type="ARBA" id="ARBA00022833"/>
    </source>
</evidence>
<protein>
    <submittedName>
        <fullName evidence="6">Metal-binding protein ZinT</fullName>
    </submittedName>
</protein>
<dbReference type="Pfam" id="PF09223">
    <property type="entry name" value="ZinT"/>
    <property type="match status" value="1"/>
</dbReference>
<feature type="signal peptide" evidence="4">
    <location>
        <begin position="1"/>
        <end position="24"/>
    </location>
</feature>
<dbReference type="Gene3D" id="2.40.128.20">
    <property type="match status" value="1"/>
</dbReference>
<keyword evidence="2" id="KW-0862">Zinc</keyword>
<feature type="chain" id="PRO_5047496861" evidence="4">
    <location>
        <begin position="25"/>
        <end position="331"/>
    </location>
</feature>
<evidence type="ECO:0000256" key="4">
    <source>
        <dbReference type="SAM" id="SignalP"/>
    </source>
</evidence>
<feature type="region of interest" description="Disordered" evidence="3">
    <location>
        <begin position="27"/>
        <end position="46"/>
    </location>
</feature>
<sequence>MKIHTWKWLGALGVIFLLVGCQDAASSENGSSESVEESSSDSGEEAVEISVTVAGVAEHYHTGDLVELSANTNEEVAQPHWHWFTLGLNAQEWEIVDGQTSERYEGEATTDGIQIKAVLYGDDHEVIAESEPVTITIDDHHGHDHGHEHDDDMQKIYEGYFEDSQIEDRSLSDWAGDWQSVYPYLLDGTLDEVFAHKEKEDDSKTAEEYKAYYEIGYQTDVDRIEIVGNMVTFHKNGEEYSGEFTYDGYEILEYEKGNRGVRYIFKHEEGVEGVPTYIQFSDHSIYPTDAHHFHLYWGDDRQALLEQLENWPTYYPSELDGDGIVAEMLAH</sequence>
<dbReference type="RefSeq" id="WP_345825430.1">
    <property type="nucleotide sequence ID" value="NZ_JBDIML010000003.1"/>
</dbReference>
<dbReference type="InterPro" id="IPR012674">
    <property type="entry name" value="Calycin"/>
</dbReference>
<comment type="caution">
    <text evidence="6">The sequence shown here is derived from an EMBL/GenBank/DDBJ whole genome shotgun (WGS) entry which is preliminary data.</text>
</comment>
<feature type="compositionally biased region" description="Acidic residues" evidence="3">
    <location>
        <begin position="34"/>
        <end position="46"/>
    </location>
</feature>
<dbReference type="Proteomes" id="UP001444625">
    <property type="component" value="Unassembled WGS sequence"/>
</dbReference>
<evidence type="ECO:0000259" key="5">
    <source>
        <dbReference type="Pfam" id="PF09223"/>
    </source>
</evidence>
<feature type="domain" description="ZinT" evidence="5">
    <location>
        <begin position="154"/>
        <end position="331"/>
    </location>
</feature>
<keyword evidence="1 4" id="KW-0732">Signal</keyword>
<evidence type="ECO:0000256" key="3">
    <source>
        <dbReference type="SAM" id="MobiDB-lite"/>
    </source>
</evidence>
<dbReference type="SUPFAM" id="SSF50814">
    <property type="entry name" value="Lipocalins"/>
    <property type="match status" value="1"/>
</dbReference>
<evidence type="ECO:0000313" key="7">
    <source>
        <dbReference type="Proteomes" id="UP001444625"/>
    </source>
</evidence>
<gene>
    <name evidence="6" type="ORF">ABC228_12240</name>
</gene>
<name>A0ABU9XI41_9BACI</name>
<proteinExistence type="predicted"/>
<evidence type="ECO:0000313" key="6">
    <source>
        <dbReference type="EMBL" id="MEN2767964.1"/>
    </source>
</evidence>